<accession>A0ABU3GZV1</accession>
<dbReference type="RefSeq" id="WP_311953682.1">
    <property type="nucleotide sequence ID" value="NZ_JAVLVU010000001.1"/>
</dbReference>
<evidence type="ECO:0000313" key="3">
    <source>
        <dbReference type="Proteomes" id="UP001258315"/>
    </source>
</evidence>
<dbReference type="EMBL" id="JAVLVU010000001">
    <property type="protein sequence ID" value="MDT3405293.1"/>
    <property type="molecule type" value="Genomic_DNA"/>
</dbReference>
<evidence type="ECO:0000256" key="1">
    <source>
        <dbReference type="SAM" id="MobiDB-lite"/>
    </source>
</evidence>
<name>A0ABU3GZV1_9SPHI</name>
<keyword evidence="2" id="KW-0378">Hydrolase</keyword>
<feature type="region of interest" description="Disordered" evidence="1">
    <location>
        <begin position="47"/>
        <end position="67"/>
    </location>
</feature>
<feature type="compositionally biased region" description="Polar residues" evidence="1">
    <location>
        <begin position="58"/>
        <end position="67"/>
    </location>
</feature>
<dbReference type="Proteomes" id="UP001258315">
    <property type="component" value="Unassembled WGS sequence"/>
</dbReference>
<reference evidence="3" key="1">
    <citation type="submission" date="2023-07" db="EMBL/GenBank/DDBJ databases">
        <title>Functional and genomic diversity of the sorghum phyllosphere microbiome.</title>
        <authorList>
            <person name="Shade A."/>
        </authorList>
    </citation>
    <scope>NUCLEOTIDE SEQUENCE [LARGE SCALE GENOMIC DNA]</scope>
    <source>
        <strain evidence="3">SORGH_AS_0422</strain>
    </source>
</reference>
<gene>
    <name evidence="2" type="ORF">QE417_004365</name>
</gene>
<proteinExistence type="predicted"/>
<protein>
    <submittedName>
        <fullName evidence="2">Intracellular protease/amidase</fullName>
    </submittedName>
</protein>
<dbReference type="SUPFAM" id="SSF52317">
    <property type="entry name" value="Class I glutamine amidotransferase-like"/>
    <property type="match status" value="1"/>
</dbReference>
<evidence type="ECO:0000313" key="2">
    <source>
        <dbReference type="EMBL" id="MDT3405293.1"/>
    </source>
</evidence>
<dbReference type="GO" id="GO:0008233">
    <property type="term" value="F:peptidase activity"/>
    <property type="evidence" value="ECO:0007669"/>
    <property type="project" value="UniProtKB-KW"/>
</dbReference>
<sequence length="67" mass="7177">MKILFVVTSHDELGNTGHKTGFWVEEFAAPYYTFTDAGYEVVVATPKGGQAPIDPNSEAPSAQTDAT</sequence>
<keyword evidence="3" id="KW-1185">Reference proteome</keyword>
<dbReference type="GO" id="GO:0006508">
    <property type="term" value="P:proteolysis"/>
    <property type="evidence" value="ECO:0007669"/>
    <property type="project" value="UniProtKB-KW"/>
</dbReference>
<dbReference type="InterPro" id="IPR029062">
    <property type="entry name" value="Class_I_gatase-like"/>
</dbReference>
<organism evidence="2 3">
    <name type="scientific">Mucilaginibacter terrae</name>
    <dbReference type="NCBI Taxonomy" id="1955052"/>
    <lineage>
        <taxon>Bacteria</taxon>
        <taxon>Pseudomonadati</taxon>
        <taxon>Bacteroidota</taxon>
        <taxon>Sphingobacteriia</taxon>
        <taxon>Sphingobacteriales</taxon>
        <taxon>Sphingobacteriaceae</taxon>
        <taxon>Mucilaginibacter</taxon>
    </lineage>
</organism>
<comment type="caution">
    <text evidence="2">The sequence shown here is derived from an EMBL/GenBank/DDBJ whole genome shotgun (WGS) entry which is preliminary data.</text>
</comment>
<dbReference type="Gene3D" id="3.40.50.880">
    <property type="match status" value="1"/>
</dbReference>
<keyword evidence="2" id="KW-0645">Protease</keyword>